<name>A0A9D1KJ91_9MOLU</name>
<accession>A0A9D1KJ91</accession>
<organism evidence="1 2">
    <name type="scientific">Candidatus Pelethenecus faecipullorum</name>
    <dbReference type="NCBI Taxonomy" id="2840900"/>
    <lineage>
        <taxon>Bacteria</taxon>
        <taxon>Bacillati</taxon>
        <taxon>Mycoplasmatota</taxon>
        <taxon>Mollicutes</taxon>
        <taxon>Candidatus Pelethenecus</taxon>
    </lineage>
</organism>
<dbReference type="InterPro" id="IPR014962">
    <property type="entry name" value="YolD"/>
</dbReference>
<dbReference type="Pfam" id="PF08863">
    <property type="entry name" value="YolD"/>
    <property type="match status" value="1"/>
</dbReference>
<dbReference type="EMBL" id="DVLF01000036">
    <property type="protein sequence ID" value="HIT49593.1"/>
    <property type="molecule type" value="Genomic_DNA"/>
</dbReference>
<reference evidence="1" key="1">
    <citation type="submission" date="2020-10" db="EMBL/GenBank/DDBJ databases">
        <authorList>
            <person name="Gilroy R."/>
        </authorList>
    </citation>
    <scope>NUCLEOTIDE SEQUENCE</scope>
    <source>
        <strain evidence="1">ChiW17-6978</strain>
    </source>
</reference>
<reference evidence="1" key="2">
    <citation type="journal article" date="2021" name="PeerJ">
        <title>Extensive microbial diversity within the chicken gut microbiome revealed by metagenomics and culture.</title>
        <authorList>
            <person name="Gilroy R."/>
            <person name="Ravi A."/>
            <person name="Getino M."/>
            <person name="Pursley I."/>
            <person name="Horton D.L."/>
            <person name="Alikhan N.F."/>
            <person name="Baker D."/>
            <person name="Gharbi K."/>
            <person name="Hall N."/>
            <person name="Watson M."/>
            <person name="Adriaenssens E.M."/>
            <person name="Foster-Nyarko E."/>
            <person name="Jarju S."/>
            <person name="Secka A."/>
            <person name="Antonio M."/>
            <person name="Oren A."/>
            <person name="Chaudhuri R.R."/>
            <person name="La Ragione R."/>
            <person name="Hildebrand F."/>
            <person name="Pallen M.J."/>
        </authorList>
    </citation>
    <scope>NUCLEOTIDE SEQUENCE</scope>
    <source>
        <strain evidence="1">ChiW17-6978</strain>
    </source>
</reference>
<evidence type="ECO:0000313" key="1">
    <source>
        <dbReference type="EMBL" id="HIT49593.1"/>
    </source>
</evidence>
<protein>
    <submittedName>
        <fullName evidence="1">YolD-like family protein</fullName>
    </submittedName>
</protein>
<sequence>MNEKDCRAAKYLPFDSLKGWKEELRQKELDMEKQPFPILSDEQKDQMDVTLFECYSQNKAILISYYENGTFVSYSGVIENIDVLNGQIILLPKKKFFMDRIAAVSVK</sequence>
<comment type="caution">
    <text evidence="1">The sequence shown here is derived from an EMBL/GenBank/DDBJ whole genome shotgun (WGS) entry which is preliminary data.</text>
</comment>
<gene>
    <name evidence="1" type="ORF">IAD46_01060</name>
</gene>
<proteinExistence type="predicted"/>
<evidence type="ECO:0000313" key="2">
    <source>
        <dbReference type="Proteomes" id="UP000886758"/>
    </source>
</evidence>
<dbReference type="Proteomes" id="UP000886758">
    <property type="component" value="Unassembled WGS sequence"/>
</dbReference>
<dbReference type="AlphaFoldDB" id="A0A9D1KJ91"/>